<feature type="region of interest" description="Disordered" evidence="1">
    <location>
        <begin position="1"/>
        <end position="93"/>
    </location>
</feature>
<evidence type="ECO:0000313" key="2">
    <source>
        <dbReference type="EMBL" id="WMC09558.1"/>
    </source>
</evidence>
<dbReference type="EMBL" id="CP118224">
    <property type="protein sequence ID" value="WMC09558.1"/>
    <property type="molecule type" value="Genomic_DNA"/>
</dbReference>
<dbReference type="Proteomes" id="UP001223802">
    <property type="component" value="Chromosome"/>
</dbReference>
<reference evidence="2 3" key="1">
    <citation type="submission" date="2023-02" db="EMBL/GenBank/DDBJ databases">
        <title>Complete genome sequence of a novel bacterium Oceanimonas sp. NTOU-MSR1 isolated from marine coast sediment.</title>
        <authorList>
            <person name="Yang H.-T."/>
            <person name="Chen Y.-L."/>
            <person name="Ho Y.-N."/>
        </authorList>
    </citation>
    <scope>NUCLEOTIDE SEQUENCE [LARGE SCALE GENOMIC DNA]</scope>
    <source>
        <strain evidence="2 3">NTOU-MSR1</strain>
    </source>
</reference>
<accession>A0AA50KM07</accession>
<feature type="compositionally biased region" description="Polar residues" evidence="1">
    <location>
        <begin position="13"/>
        <end position="27"/>
    </location>
</feature>
<evidence type="ECO:0000313" key="3">
    <source>
        <dbReference type="Proteomes" id="UP001223802"/>
    </source>
</evidence>
<dbReference type="AlphaFoldDB" id="A0AA50KM07"/>
<sequence>MNNIDQMLADANAQAQSFTQPQGQTFEQPQAQNFEQPQAQPQQQYQPQAHAQPQYQPQAQQAPVQGHMHPQVAQHYQQAPQQQMPAQAPAGQPALPAHLQQFAAPQTFTMESMAAMGLSVEQWFKPDYQGMTVGDHDAIIREAIVEIDMTENVGFVLGMGIRYGNPAVYHFTTDGVSCQDGMSWPQALATAISVDPSAKPFRSVQIPMMAVQDVVDVDGQTVVTAGTSLGYTTPYSGWNSWLAFHRQVAMKGLLGQRVVVRLTNEPKKNAAGNKWGNLRYELLTDAQA</sequence>
<proteinExistence type="predicted"/>
<dbReference type="KEGG" id="ope:PU634_10560"/>
<name>A0AA50KM07_9GAMM</name>
<organism evidence="2 3">
    <name type="scientific">Oceanimonas pelagia</name>
    <dbReference type="NCBI Taxonomy" id="3028314"/>
    <lineage>
        <taxon>Bacteria</taxon>
        <taxon>Pseudomonadati</taxon>
        <taxon>Pseudomonadota</taxon>
        <taxon>Gammaproteobacteria</taxon>
        <taxon>Aeromonadales</taxon>
        <taxon>Aeromonadaceae</taxon>
        <taxon>Oceanimonas</taxon>
    </lineage>
</organism>
<feature type="compositionally biased region" description="Low complexity" evidence="1">
    <location>
        <begin position="28"/>
        <end position="93"/>
    </location>
</feature>
<protein>
    <submittedName>
        <fullName evidence="2">Uncharacterized protein</fullName>
    </submittedName>
</protein>
<keyword evidence="3" id="KW-1185">Reference proteome</keyword>
<dbReference type="RefSeq" id="WP_306760753.1">
    <property type="nucleotide sequence ID" value="NZ_CP118224.1"/>
</dbReference>
<evidence type="ECO:0000256" key="1">
    <source>
        <dbReference type="SAM" id="MobiDB-lite"/>
    </source>
</evidence>
<gene>
    <name evidence="2" type="ORF">PU634_10560</name>
</gene>